<accession>A0AAD9P1R0</accession>
<feature type="region of interest" description="Disordered" evidence="1">
    <location>
        <begin position="78"/>
        <end position="107"/>
    </location>
</feature>
<reference evidence="2" key="1">
    <citation type="journal article" date="2023" name="Mol. Biol. Evol.">
        <title>Third-Generation Sequencing Reveals the Adaptive Role of the Epigenome in Three Deep-Sea Polychaetes.</title>
        <authorList>
            <person name="Perez M."/>
            <person name="Aroh O."/>
            <person name="Sun Y."/>
            <person name="Lan Y."/>
            <person name="Juniper S.K."/>
            <person name="Young C.R."/>
            <person name="Angers B."/>
            <person name="Qian P.Y."/>
        </authorList>
    </citation>
    <scope>NUCLEOTIDE SEQUENCE</scope>
    <source>
        <strain evidence="2">R07B-5</strain>
    </source>
</reference>
<comment type="caution">
    <text evidence="2">The sequence shown here is derived from an EMBL/GenBank/DDBJ whole genome shotgun (WGS) entry which is preliminary data.</text>
</comment>
<feature type="compositionally biased region" description="Basic and acidic residues" evidence="1">
    <location>
        <begin position="138"/>
        <end position="150"/>
    </location>
</feature>
<evidence type="ECO:0000256" key="1">
    <source>
        <dbReference type="SAM" id="MobiDB-lite"/>
    </source>
</evidence>
<keyword evidence="3" id="KW-1185">Reference proteome</keyword>
<feature type="region of interest" description="Disordered" evidence="1">
    <location>
        <begin position="122"/>
        <end position="190"/>
    </location>
</feature>
<feature type="compositionally biased region" description="Basic and acidic residues" evidence="1">
    <location>
        <begin position="81"/>
        <end position="91"/>
    </location>
</feature>
<feature type="compositionally biased region" description="Polar residues" evidence="1">
    <location>
        <begin position="171"/>
        <end position="180"/>
    </location>
</feature>
<name>A0AAD9P1R0_RIDPI</name>
<evidence type="ECO:0000313" key="2">
    <source>
        <dbReference type="EMBL" id="KAK2186571.1"/>
    </source>
</evidence>
<proteinExistence type="predicted"/>
<dbReference type="Proteomes" id="UP001209878">
    <property type="component" value="Unassembled WGS sequence"/>
</dbReference>
<evidence type="ECO:0000313" key="3">
    <source>
        <dbReference type="Proteomes" id="UP001209878"/>
    </source>
</evidence>
<sequence length="279" mass="30300">MQGIFDKFDVSESGVKNKCVLLAGQIKQERESPTVGVEGTKHIRPVEGAVKPVAVQKESDWGSKPVIVKKEPELGGKPVIVKKERTGKEPSKGVWSSKGIEKSSHHVSVGADAKNCMSVLSGDTTKLRTSNDVGSVKPSDDQHGHEHSEPRVALPAMSVTPKRFQSPKRLPQSSLSSQGLTPKKTAKLHNGVVVNGVSKHDRDGIGADDSNTNTNTKLKSLKLKITNPSKVQASEEDPVEEVFREMRLHPPLTAIDTPRKEEKFPFTASVNVSVMFECC</sequence>
<dbReference type="EMBL" id="JAODUO010000195">
    <property type="protein sequence ID" value="KAK2186571.1"/>
    <property type="molecule type" value="Genomic_DNA"/>
</dbReference>
<gene>
    <name evidence="2" type="ORF">NP493_195g03032</name>
</gene>
<protein>
    <submittedName>
        <fullName evidence="2">Uncharacterized protein</fullName>
    </submittedName>
</protein>
<dbReference type="AlphaFoldDB" id="A0AAD9P1R0"/>
<organism evidence="2 3">
    <name type="scientific">Ridgeia piscesae</name>
    <name type="common">Tubeworm</name>
    <dbReference type="NCBI Taxonomy" id="27915"/>
    <lineage>
        <taxon>Eukaryota</taxon>
        <taxon>Metazoa</taxon>
        <taxon>Spiralia</taxon>
        <taxon>Lophotrochozoa</taxon>
        <taxon>Annelida</taxon>
        <taxon>Polychaeta</taxon>
        <taxon>Sedentaria</taxon>
        <taxon>Canalipalpata</taxon>
        <taxon>Sabellida</taxon>
        <taxon>Siboglinidae</taxon>
        <taxon>Ridgeia</taxon>
    </lineage>
</organism>
<feature type="compositionally biased region" description="Polar residues" evidence="1">
    <location>
        <begin position="122"/>
        <end position="133"/>
    </location>
</feature>